<organism evidence="2 3">
    <name type="scientific">Hyphomicrobium nitrativorans NL23</name>
    <dbReference type="NCBI Taxonomy" id="1029756"/>
    <lineage>
        <taxon>Bacteria</taxon>
        <taxon>Pseudomonadati</taxon>
        <taxon>Pseudomonadota</taxon>
        <taxon>Alphaproteobacteria</taxon>
        <taxon>Hyphomicrobiales</taxon>
        <taxon>Hyphomicrobiaceae</taxon>
        <taxon>Hyphomicrobium</taxon>
    </lineage>
</organism>
<dbReference type="EMBL" id="CP006912">
    <property type="protein sequence ID" value="AHB48796.1"/>
    <property type="molecule type" value="Genomic_DNA"/>
</dbReference>
<feature type="region of interest" description="Disordered" evidence="1">
    <location>
        <begin position="1"/>
        <end position="23"/>
    </location>
</feature>
<evidence type="ECO:0000313" key="2">
    <source>
        <dbReference type="EMBL" id="AHB48796.1"/>
    </source>
</evidence>
<feature type="compositionally biased region" description="Low complexity" evidence="1">
    <location>
        <begin position="158"/>
        <end position="174"/>
    </location>
</feature>
<dbReference type="Proteomes" id="UP000018542">
    <property type="component" value="Chromosome"/>
</dbReference>
<evidence type="ECO:0000256" key="1">
    <source>
        <dbReference type="SAM" id="MobiDB-lite"/>
    </source>
</evidence>
<accession>V5SD54</accession>
<feature type="compositionally biased region" description="Pro residues" evidence="1">
    <location>
        <begin position="175"/>
        <end position="185"/>
    </location>
</feature>
<evidence type="ECO:0000313" key="3">
    <source>
        <dbReference type="Proteomes" id="UP000018542"/>
    </source>
</evidence>
<dbReference type="STRING" id="1029756.W911_10950"/>
<dbReference type="HOGENOM" id="CLU_1364665_0_0_5"/>
<dbReference type="AlphaFoldDB" id="V5SD54"/>
<dbReference type="PATRIC" id="fig|1029756.8.peg.2277"/>
<gene>
    <name evidence="2" type="ORF">W911_10950</name>
</gene>
<name>V5SD54_9HYPH</name>
<keyword evidence="3" id="KW-1185">Reference proteome</keyword>
<feature type="region of interest" description="Disordered" evidence="1">
    <location>
        <begin position="158"/>
        <end position="200"/>
    </location>
</feature>
<reference evidence="2 3" key="1">
    <citation type="journal article" date="2014" name="Genome Announc.">
        <title>Complete Genome Sequence of Hyphomicrobium nitrativorans Strain NL23, a Denitrifying Bacterium Isolated from Biofilm of a Methanol-Fed Denitrification System Treating Seawater at the Montreal Biodome.</title>
        <authorList>
            <person name="Martineau C."/>
            <person name="Villeneuve C."/>
            <person name="Mauffrey F."/>
            <person name="Villemur R."/>
        </authorList>
    </citation>
    <scope>NUCLEOTIDE SEQUENCE [LARGE SCALE GENOMIC DNA]</scope>
    <source>
        <strain evidence="2">NL23</strain>
    </source>
</reference>
<sequence>MTDANETVDQGDGAANVRPPIMGDTMRKSGATLITAAVVGLGLAGCSDSGILSNPLTTQSINTAQAVPAANAVDPSCHALAQRIQALRQDGLTERLEKASVGKSSTVSVKRASLGQAAELDKANAEFQAKCAAPGVRVPQLAVQQAAPAAPAAAAAPVTAAPKTNNAAQVVSAATPPPVASPTPPAQRHIAPPVIPQSSP</sequence>
<proteinExistence type="predicted"/>
<protein>
    <submittedName>
        <fullName evidence="2">Uncharacterized protein</fullName>
    </submittedName>
</protein>
<dbReference type="KEGG" id="hni:W911_10950"/>